<comment type="caution">
    <text evidence="8">The sequence shown here is derived from an EMBL/GenBank/DDBJ whole genome shotgun (WGS) entry which is preliminary data.</text>
</comment>
<dbReference type="SMART" id="SM00673">
    <property type="entry name" value="CARP"/>
    <property type="match status" value="2"/>
</dbReference>
<dbReference type="InterPro" id="IPR017901">
    <property type="entry name" value="C-CAP_CF_C-like"/>
</dbReference>
<dbReference type="Proteomes" id="UP001566132">
    <property type="component" value="Unassembled WGS sequence"/>
</dbReference>
<dbReference type="InterPro" id="IPR016098">
    <property type="entry name" value="CAP/MinC_C"/>
</dbReference>
<dbReference type="Gene3D" id="1.20.58.1250">
    <property type="entry name" value="Tubulin Binding Cofactor C, N-terminal domain"/>
    <property type="match status" value="1"/>
</dbReference>
<dbReference type="InterPro" id="IPR012945">
    <property type="entry name" value="Tubulin-bd_cofactor_C_dom"/>
</dbReference>
<dbReference type="EMBL" id="JBDJPC010000003">
    <property type="protein sequence ID" value="KAL1509049.1"/>
    <property type="molecule type" value="Genomic_DNA"/>
</dbReference>
<dbReference type="PANTHER" id="PTHR15139:SF0">
    <property type="entry name" value="TUBULIN-SPECIFIC CHAPERONE C"/>
    <property type="match status" value="1"/>
</dbReference>
<gene>
    <name evidence="8" type="ORF">ABEB36_003850</name>
</gene>
<organism evidence="8 9">
    <name type="scientific">Hypothenemus hampei</name>
    <name type="common">Coffee berry borer</name>
    <dbReference type="NCBI Taxonomy" id="57062"/>
    <lineage>
        <taxon>Eukaryota</taxon>
        <taxon>Metazoa</taxon>
        <taxon>Ecdysozoa</taxon>
        <taxon>Arthropoda</taxon>
        <taxon>Hexapoda</taxon>
        <taxon>Insecta</taxon>
        <taxon>Pterygota</taxon>
        <taxon>Neoptera</taxon>
        <taxon>Endopterygota</taxon>
        <taxon>Coleoptera</taxon>
        <taxon>Polyphaga</taxon>
        <taxon>Cucujiformia</taxon>
        <taxon>Curculionidae</taxon>
        <taxon>Scolytinae</taxon>
        <taxon>Hypothenemus</taxon>
    </lineage>
</organism>
<proteinExistence type="inferred from homology"/>
<dbReference type="GO" id="GO:0005737">
    <property type="term" value="C:cytoplasm"/>
    <property type="evidence" value="ECO:0007669"/>
    <property type="project" value="UniProtKB-SubCell"/>
</dbReference>
<dbReference type="InterPro" id="IPR031925">
    <property type="entry name" value="TBCC_N"/>
</dbReference>
<protein>
    <recommendedName>
        <fullName evidence="7">C-CAP/cofactor C-like domain-containing protein</fullName>
    </recommendedName>
</protein>
<evidence type="ECO:0000256" key="2">
    <source>
        <dbReference type="ARBA" id="ARBA00008848"/>
    </source>
</evidence>
<dbReference type="PANTHER" id="PTHR15139">
    <property type="entry name" value="TUBULIN FOLDING COFACTOR C"/>
    <property type="match status" value="1"/>
</dbReference>
<dbReference type="Gene3D" id="2.160.20.70">
    <property type="match status" value="1"/>
</dbReference>
<evidence type="ECO:0000256" key="1">
    <source>
        <dbReference type="ARBA" id="ARBA00004496"/>
    </source>
</evidence>
<dbReference type="InterPro" id="IPR038397">
    <property type="entry name" value="TBCC_N_sf"/>
</dbReference>
<dbReference type="InterPro" id="IPR027684">
    <property type="entry name" value="TBCC"/>
</dbReference>
<evidence type="ECO:0000256" key="3">
    <source>
        <dbReference type="ARBA" id="ARBA00022490"/>
    </source>
</evidence>
<evidence type="ECO:0000256" key="4">
    <source>
        <dbReference type="ARBA" id="ARBA00022990"/>
    </source>
</evidence>
<keyword evidence="5" id="KW-0143">Chaperone</keyword>
<dbReference type="InterPro" id="IPR006599">
    <property type="entry name" value="CARP_motif"/>
</dbReference>
<dbReference type="PROSITE" id="PS51329">
    <property type="entry name" value="C_CAP_COFACTOR_C"/>
    <property type="match status" value="1"/>
</dbReference>
<name>A0ABD1F1G6_HYPHA</name>
<comment type="subunit">
    <text evidence="6">Supercomplex made of cofactors A to E. Cofactors A and D function by capturing and stabilizing tubulin in a quasi-native conformation. Cofactor E binds to the cofactor D-tubulin complex; interaction with cofactor C then causes the release of tubulin polypeptides that are committed to the native state.</text>
</comment>
<evidence type="ECO:0000313" key="9">
    <source>
        <dbReference type="Proteomes" id="UP001566132"/>
    </source>
</evidence>
<dbReference type="AlphaFoldDB" id="A0ABD1F1G6"/>
<accession>A0ABD1F1G6</accession>
<keyword evidence="9" id="KW-1185">Reference proteome</keyword>
<evidence type="ECO:0000256" key="6">
    <source>
        <dbReference type="ARBA" id="ARBA00026055"/>
    </source>
</evidence>
<keyword evidence="4" id="KW-0007">Acetylation</keyword>
<reference evidence="8 9" key="1">
    <citation type="submission" date="2024-05" db="EMBL/GenBank/DDBJ databases">
        <title>Genetic variation in Jamaican populations of the coffee berry borer (Hypothenemus hampei).</title>
        <authorList>
            <person name="Errbii M."/>
            <person name="Myrie A."/>
        </authorList>
    </citation>
    <scope>NUCLEOTIDE SEQUENCE [LARGE SCALE GENOMIC DNA]</scope>
    <source>
        <strain evidence="8">JA-Hopewell-2020-01-JO</strain>
        <tissue evidence="8">Whole body</tissue>
    </source>
</reference>
<comment type="similarity">
    <text evidence="2">Belongs to the TBCC family.</text>
</comment>
<dbReference type="Pfam" id="PF07986">
    <property type="entry name" value="TBCC"/>
    <property type="match status" value="1"/>
</dbReference>
<keyword evidence="3" id="KW-0963">Cytoplasm</keyword>
<feature type="domain" description="C-CAP/cofactor C-like" evidence="7">
    <location>
        <begin position="134"/>
        <end position="305"/>
    </location>
</feature>
<evidence type="ECO:0000259" key="7">
    <source>
        <dbReference type="PROSITE" id="PS51329"/>
    </source>
</evidence>
<sequence length="326" mass="37865">MELINDGADKVNAMKLRELERKLNLQKKQDIKKTVIAENEQLDFFQKTFDGKQCQIENLLKQAETLSKKELPEHFNVIYKEILLLQKYVASSNLFLQNYFLQKCQNALQELQLRAKTLENDLLPKKKFGFKNKPVKIKSDTDTVDSLNDNRQLSQNQIVGKLSIDCGFHDKSHETLTLSPEELEKKDVCLENLNKCKIYLKGHPSTLHLNHLQYCQVFSGPVSTSIFAENCHNCTLVIACQQLRLHASKNVNIYLQVTSRAIMEDCSDIAVAPYNWSYEGIERDFKQAGLNRQVNNWKCIDDFNWLNSERHSPNWKEIVEDERVNE</sequence>
<dbReference type="Pfam" id="PF16752">
    <property type="entry name" value="TBCC_N"/>
    <property type="match status" value="1"/>
</dbReference>
<comment type="subcellular location">
    <subcellularLocation>
        <location evidence="1">Cytoplasm</location>
    </subcellularLocation>
</comment>
<evidence type="ECO:0000256" key="5">
    <source>
        <dbReference type="ARBA" id="ARBA00023186"/>
    </source>
</evidence>
<evidence type="ECO:0000313" key="8">
    <source>
        <dbReference type="EMBL" id="KAL1509049.1"/>
    </source>
</evidence>